<reference evidence="2 3" key="3">
    <citation type="submission" date="2020-02" db="EMBL/GenBank/DDBJ databases">
        <title>Newly sequenced genome of strain CSTR1 showed variability in Candidatus Kuenenia stuttgartiensis genomes.</title>
        <authorList>
            <person name="Ding C."/>
            <person name="Adrian L."/>
        </authorList>
    </citation>
    <scope>NUCLEOTIDE SEQUENCE [LARGE SCALE GENOMIC DNA]</scope>
    <source>
        <strain evidence="2 3">CSTR1</strain>
    </source>
</reference>
<gene>
    <name evidence="2" type="ORF">KsCSTR_07000</name>
    <name evidence="1" type="ORF">kustd1798</name>
</gene>
<reference evidence="1" key="1">
    <citation type="journal article" date="2006" name="Nature">
        <title>Deciphering the evolution and metabolism of an anammox bacterium from a community genome.</title>
        <authorList>
            <person name="Strous M."/>
            <person name="Pelletier E."/>
            <person name="Mangenot S."/>
            <person name="Rattei T."/>
            <person name="Lehner A."/>
            <person name="Taylor M.W."/>
            <person name="Horn M."/>
            <person name="Daims H."/>
            <person name="Bartol-Mavel D."/>
            <person name="Wincker P."/>
            <person name="Barbe V."/>
            <person name="Fonknechten N."/>
            <person name="Vallenet D."/>
            <person name="Segurens B."/>
            <person name="Schenowitz-Truong C."/>
            <person name="Medigue C."/>
            <person name="Collingro A."/>
            <person name="Snel B."/>
            <person name="Dutilh B.E."/>
            <person name="OpDenCamp H.J.M."/>
            <person name="vanDerDrift C."/>
            <person name="Cirpus I."/>
            <person name="vanDePas-Schoonen K.T."/>
            <person name="Harhangi H.R."/>
            <person name="vanNiftrik L."/>
            <person name="Schmid M."/>
            <person name="Keltjens J."/>
            <person name="vanDeVossenberg J."/>
            <person name="Kartal B."/>
            <person name="Meier H."/>
            <person name="Frishman D."/>
            <person name="Huynen M.A."/>
            <person name="Mewes H."/>
            <person name="Weissenbach J."/>
            <person name="Jetten M.S.M."/>
            <person name="Wagner M."/>
            <person name="LePaslier D."/>
        </authorList>
    </citation>
    <scope>NUCLEOTIDE SEQUENCE</scope>
</reference>
<organism evidence="1">
    <name type="scientific">Kuenenia stuttgartiensis</name>
    <dbReference type="NCBI Taxonomy" id="174633"/>
    <lineage>
        <taxon>Bacteria</taxon>
        <taxon>Pseudomonadati</taxon>
        <taxon>Planctomycetota</taxon>
        <taxon>Candidatus Brocadiia</taxon>
        <taxon>Candidatus Brocadiales</taxon>
        <taxon>Candidatus Brocadiaceae</taxon>
        <taxon>Candidatus Kuenenia</taxon>
    </lineage>
</organism>
<evidence type="ECO:0000313" key="2">
    <source>
        <dbReference type="EMBL" id="QII10079.1"/>
    </source>
</evidence>
<evidence type="ECO:0000313" key="3">
    <source>
        <dbReference type="Proteomes" id="UP000501926"/>
    </source>
</evidence>
<dbReference type="EMBL" id="CT573072">
    <property type="protein sequence ID" value="CAJ72543.1"/>
    <property type="molecule type" value="Genomic_DNA"/>
</dbReference>
<proteinExistence type="predicted"/>
<name>Q1PZN0_KUEST</name>
<accession>Q1PZN0</accession>
<protein>
    <submittedName>
        <fullName evidence="1">Uncharacterized protein</fullName>
    </submittedName>
</protein>
<sequence length="65" mass="7359">MNLMSNIFCSYCRIRVTTRYFTGKAILGGLEIFVKAIHRHNTASLLPLLFNSDFANIAAISNNFF</sequence>
<evidence type="ECO:0000313" key="1">
    <source>
        <dbReference type="EMBL" id="CAJ72543.1"/>
    </source>
</evidence>
<reference evidence="1" key="2">
    <citation type="submission" date="2006-01" db="EMBL/GenBank/DDBJ databases">
        <authorList>
            <person name="Genoscope"/>
        </authorList>
    </citation>
    <scope>NUCLEOTIDE SEQUENCE</scope>
</reference>
<dbReference type="Proteomes" id="UP000501926">
    <property type="component" value="Chromosome"/>
</dbReference>
<dbReference type="EMBL" id="CP049055">
    <property type="protein sequence ID" value="QII10079.1"/>
    <property type="molecule type" value="Genomic_DNA"/>
</dbReference>
<dbReference type="AlphaFoldDB" id="Q1PZN0"/>